<feature type="transmembrane region" description="Helical" evidence="7">
    <location>
        <begin position="134"/>
        <end position="154"/>
    </location>
</feature>
<dbReference type="PANTHER" id="PTHR23514">
    <property type="entry name" value="BYPASS OF STOP CODON PROTEIN 6"/>
    <property type="match status" value="1"/>
</dbReference>
<dbReference type="GO" id="GO:0016020">
    <property type="term" value="C:membrane"/>
    <property type="evidence" value="ECO:0007669"/>
    <property type="project" value="TreeGrafter"/>
</dbReference>
<evidence type="ECO:0000256" key="5">
    <source>
        <dbReference type="ARBA" id="ARBA00022989"/>
    </source>
</evidence>
<keyword evidence="3" id="KW-0813">Transport</keyword>
<dbReference type="Proteomes" id="UP000515344">
    <property type="component" value="Chromosome"/>
</dbReference>
<feature type="transmembrane region" description="Helical" evidence="7">
    <location>
        <begin position="319"/>
        <end position="341"/>
    </location>
</feature>
<evidence type="ECO:0000313" key="9">
    <source>
        <dbReference type="EMBL" id="QNA44467.1"/>
    </source>
</evidence>
<dbReference type="KEGG" id="lacs:H4075_20785"/>
<feature type="transmembrane region" description="Helical" evidence="7">
    <location>
        <begin position="12"/>
        <end position="31"/>
    </location>
</feature>
<feature type="domain" description="Major facilitator superfamily (MFS) profile" evidence="8">
    <location>
        <begin position="6"/>
        <end position="408"/>
    </location>
</feature>
<dbReference type="RefSeq" id="WP_182802729.1">
    <property type="nucleotide sequence ID" value="NZ_CP060007.1"/>
</dbReference>
<dbReference type="PANTHER" id="PTHR23514:SF3">
    <property type="entry name" value="BYPASS OF STOP CODON PROTEIN 6"/>
    <property type="match status" value="1"/>
</dbReference>
<evidence type="ECO:0000256" key="7">
    <source>
        <dbReference type="SAM" id="Phobius"/>
    </source>
</evidence>
<sequence length="421" mass="45636">MTNLRIKISLFLNYFVFAILLNSVGTVILQVQANFDVSKGSASVLEAFKDLSIAITSFLIASYVNKIGYKKTMLISLGLIAVMCLIIPSVSSFIMTKMLFAAAGIGFALIKVSVFATIGLVTKSKNEHLSFMNFLESFFMVGVLTGYFLFASMVDNNDPKSTTWFNTYYILGGLAVVAFLLLFTTKLDESSIKEAEQSKSASDDFVEMLKLIFLPLVLVFIFSAFFYVLIEQSIMSWLPTFNKDVLQLSTSLSIQMASILSASIALGRFLAGLILRKADWLIVLVVCLLAAGTLVLLAVPLTKNITGITVNSLADVPLVAFIFPLIGLFLAPIYPAINSVILSNLPAHRHGSMSGLIVVFSALGGSTGSIITGNIFEAYGGQTAFYFSLVPICILIVLLIVFKRLQPKTAAVVDIKVKGGH</sequence>
<comment type="subcellular location">
    <subcellularLocation>
        <location evidence="1">Endomembrane system</location>
        <topology evidence="1">Multi-pass membrane protein</topology>
    </subcellularLocation>
</comment>
<dbReference type="AlphaFoldDB" id="A0A7G5XG64"/>
<evidence type="ECO:0000259" key="8">
    <source>
        <dbReference type="PROSITE" id="PS50850"/>
    </source>
</evidence>
<gene>
    <name evidence="9" type="ORF">H4075_20785</name>
</gene>
<name>A0A7G5XG64_9BACT</name>
<dbReference type="Pfam" id="PF07690">
    <property type="entry name" value="MFS_1"/>
    <property type="match status" value="1"/>
</dbReference>
<feature type="transmembrane region" description="Helical" evidence="7">
    <location>
        <begin position="384"/>
        <end position="402"/>
    </location>
</feature>
<keyword evidence="10" id="KW-1185">Reference proteome</keyword>
<evidence type="ECO:0000256" key="4">
    <source>
        <dbReference type="ARBA" id="ARBA00022692"/>
    </source>
</evidence>
<dbReference type="InterPro" id="IPR020846">
    <property type="entry name" value="MFS_dom"/>
</dbReference>
<reference evidence="10" key="1">
    <citation type="submission" date="2020-08" db="EMBL/GenBank/DDBJ databases">
        <title>Lacibacter sp. S13-6-6 genome sequencing.</title>
        <authorList>
            <person name="Jin L."/>
        </authorList>
    </citation>
    <scope>NUCLEOTIDE SEQUENCE [LARGE SCALE GENOMIC DNA]</scope>
    <source>
        <strain evidence="10">S13-6-6</strain>
    </source>
</reference>
<feature type="transmembrane region" description="Helical" evidence="7">
    <location>
        <begin position="208"/>
        <end position="230"/>
    </location>
</feature>
<evidence type="ECO:0000313" key="10">
    <source>
        <dbReference type="Proteomes" id="UP000515344"/>
    </source>
</evidence>
<dbReference type="PROSITE" id="PS50850">
    <property type="entry name" value="MFS"/>
    <property type="match status" value="1"/>
</dbReference>
<dbReference type="InterPro" id="IPR011701">
    <property type="entry name" value="MFS"/>
</dbReference>
<evidence type="ECO:0000256" key="3">
    <source>
        <dbReference type="ARBA" id="ARBA00022448"/>
    </source>
</evidence>
<proteinExistence type="inferred from homology"/>
<feature type="transmembrane region" description="Helical" evidence="7">
    <location>
        <begin position="74"/>
        <end position="94"/>
    </location>
</feature>
<protein>
    <submittedName>
        <fullName evidence="9">MFS transporter</fullName>
    </submittedName>
</protein>
<feature type="transmembrane region" description="Helical" evidence="7">
    <location>
        <begin position="166"/>
        <end position="187"/>
    </location>
</feature>
<feature type="transmembrane region" description="Helical" evidence="7">
    <location>
        <begin position="100"/>
        <end position="122"/>
    </location>
</feature>
<evidence type="ECO:0000256" key="1">
    <source>
        <dbReference type="ARBA" id="ARBA00004127"/>
    </source>
</evidence>
<dbReference type="SUPFAM" id="SSF103473">
    <property type="entry name" value="MFS general substrate transporter"/>
    <property type="match status" value="1"/>
</dbReference>
<evidence type="ECO:0000256" key="6">
    <source>
        <dbReference type="ARBA" id="ARBA00023136"/>
    </source>
</evidence>
<keyword evidence="5 7" id="KW-1133">Transmembrane helix</keyword>
<organism evidence="9 10">
    <name type="scientific">Lacibacter sediminis</name>
    <dbReference type="NCBI Taxonomy" id="2760713"/>
    <lineage>
        <taxon>Bacteria</taxon>
        <taxon>Pseudomonadati</taxon>
        <taxon>Bacteroidota</taxon>
        <taxon>Chitinophagia</taxon>
        <taxon>Chitinophagales</taxon>
        <taxon>Chitinophagaceae</taxon>
        <taxon>Lacibacter</taxon>
    </lineage>
</organism>
<dbReference type="InterPro" id="IPR036259">
    <property type="entry name" value="MFS_trans_sf"/>
</dbReference>
<feature type="transmembrane region" description="Helical" evidence="7">
    <location>
        <begin position="278"/>
        <end position="299"/>
    </location>
</feature>
<dbReference type="EMBL" id="CP060007">
    <property type="protein sequence ID" value="QNA44467.1"/>
    <property type="molecule type" value="Genomic_DNA"/>
</dbReference>
<comment type="similarity">
    <text evidence="2">Belongs to the major facilitator superfamily.</text>
</comment>
<accession>A0A7G5XG64</accession>
<dbReference type="GO" id="GO:0022857">
    <property type="term" value="F:transmembrane transporter activity"/>
    <property type="evidence" value="ECO:0007669"/>
    <property type="project" value="InterPro"/>
</dbReference>
<dbReference type="InterPro" id="IPR051788">
    <property type="entry name" value="MFS_Transporter"/>
</dbReference>
<dbReference type="Gene3D" id="1.20.1250.20">
    <property type="entry name" value="MFS general substrate transporter like domains"/>
    <property type="match status" value="1"/>
</dbReference>
<keyword evidence="6 7" id="KW-0472">Membrane</keyword>
<evidence type="ECO:0000256" key="2">
    <source>
        <dbReference type="ARBA" id="ARBA00008335"/>
    </source>
</evidence>
<keyword evidence="4 7" id="KW-0812">Transmembrane</keyword>
<feature type="transmembrane region" description="Helical" evidence="7">
    <location>
        <begin position="51"/>
        <end position="67"/>
    </location>
</feature>
<feature type="transmembrane region" description="Helical" evidence="7">
    <location>
        <begin position="353"/>
        <end position="372"/>
    </location>
</feature>
<feature type="transmembrane region" description="Helical" evidence="7">
    <location>
        <begin position="250"/>
        <end position="271"/>
    </location>
</feature>
<dbReference type="GO" id="GO:0012505">
    <property type="term" value="C:endomembrane system"/>
    <property type="evidence" value="ECO:0007669"/>
    <property type="project" value="UniProtKB-SubCell"/>
</dbReference>